<evidence type="ECO:0000313" key="3">
    <source>
        <dbReference type="Proteomes" id="UP000191094"/>
    </source>
</evidence>
<evidence type="ECO:0000259" key="1">
    <source>
        <dbReference type="PROSITE" id="PS51208"/>
    </source>
</evidence>
<organism evidence="2 3">
    <name type="scientific">Lwoffella lincolnii</name>
    <dbReference type="NCBI Taxonomy" id="90241"/>
    <lineage>
        <taxon>Bacteria</taxon>
        <taxon>Pseudomonadati</taxon>
        <taxon>Pseudomonadota</taxon>
        <taxon>Gammaproteobacteria</taxon>
        <taxon>Moraxellales</taxon>
        <taxon>Moraxellaceae</taxon>
        <taxon>Lwoffella</taxon>
    </lineage>
</organism>
<dbReference type="OrthoDB" id="6647264at2"/>
<dbReference type="EMBL" id="MUYT01000008">
    <property type="protein sequence ID" value="OOS20343.1"/>
    <property type="molecule type" value="Genomic_DNA"/>
</dbReference>
<dbReference type="SUPFAM" id="SSF103515">
    <property type="entry name" value="Autotransporter"/>
    <property type="match status" value="1"/>
</dbReference>
<dbReference type="Gene3D" id="2.40.128.130">
    <property type="entry name" value="Autotransporter beta-domain"/>
    <property type="match status" value="1"/>
</dbReference>
<gene>
    <name evidence="2" type="ORF">B0682_06870</name>
</gene>
<name>A0A1T0CDH2_9GAMM</name>
<feature type="domain" description="Autotransporter" evidence="1">
    <location>
        <begin position="524"/>
        <end position="802"/>
    </location>
</feature>
<dbReference type="InterPro" id="IPR005546">
    <property type="entry name" value="Autotransporte_beta"/>
</dbReference>
<evidence type="ECO:0000313" key="2">
    <source>
        <dbReference type="EMBL" id="OOS20343.1"/>
    </source>
</evidence>
<keyword evidence="3" id="KW-1185">Reference proteome</keyword>
<dbReference type="Pfam" id="PF03797">
    <property type="entry name" value="Autotransporter"/>
    <property type="match status" value="1"/>
</dbReference>
<dbReference type="AlphaFoldDB" id="A0A1T0CDH2"/>
<reference evidence="2 3" key="1">
    <citation type="submission" date="2017-02" db="EMBL/GenBank/DDBJ databases">
        <title>Draft genome sequence of Moraxella lincolnii CCUG 9405T type strain.</title>
        <authorList>
            <person name="Salva-Serra F."/>
            <person name="Engstrom-Jakobsson H."/>
            <person name="Thorell K."/>
            <person name="Jaen-Luchoro D."/>
            <person name="Gonzales-Siles L."/>
            <person name="Karlsson R."/>
            <person name="Yazdan S."/>
            <person name="Boulund F."/>
            <person name="Johnning A."/>
            <person name="Engstrand L."/>
            <person name="Kristiansson E."/>
            <person name="Moore E."/>
        </authorList>
    </citation>
    <scope>NUCLEOTIDE SEQUENCE [LARGE SCALE GENOMIC DNA]</scope>
    <source>
        <strain evidence="2 3">CCUG 9405</strain>
    </source>
</reference>
<protein>
    <recommendedName>
        <fullName evidence="1">Autotransporter domain-containing protein</fullName>
    </recommendedName>
</protein>
<dbReference type="Proteomes" id="UP000191094">
    <property type="component" value="Unassembled WGS sequence"/>
</dbReference>
<sequence length="802" mass="86211">MPSNHRTQIIGKLSLTTLSITILSALSTQAIAIERYTRTQEINTAKEHDDTILLSNESTITISEGGSLTLTLPQGEDASTTRKEILIGTRGYDTTTLEIQGGGVVSGSNIKLGIGRDAVGKVNVKNGQTLTASEALIVGGIGGGTGEINIIGDGSNVAAKHINLGQEYHSTGSVVADDHAIVMATESLSVGANGTNGIGKLDIKNKSELYSNVLNINHGSVNIDNASLEIKDINKTGDNIAKFTLTDSALTLSEKPTSTLFDGFKDSDTATLKNLTMISDHDATLNAVAKLTGETFHKKGTGTLNIDANSKQWTGNTILESGTLKINGDYTLGANQTLHLSLNDKNDYGKLNVTGTADISNGGLTIKAQDAIKQLLDGSVRDNDHIWQNIIKAKTLKGQFAKEAFNVLDSQGNQIANPLLTLDYQDNAVHLTTKLKSPEVNLSKMAKDQKQYSLLNLTETLDDFLADPKNPLGNALNLYAQNLQNQGNINQINQTIVQMQPIIGGKVNHLIAQSHQYAPLALHHTQQGSHLWANIINNTSSQDNPTNGLLGFDKTDKGVMAGIDGNFGQIKLGLILGKISSQVDSKKSLAYHDLKAKTTQAIFYTGFHNGNTQLHGYVGGGKSDIDATRKLTLSNTTISTNGKYQAHSKQAGIGVSYQIGTKDKHLTPFATLDYVQVNSPAYQETGNNILNLHVDDNSHKSLYSMFGMRFKQPLNHVVFIDGMLAGMLENGSRRTQTTTAFGVNPNKKFSISGDDIAQTSLLAGMGLGMNLTPNINITLDYQGQWQKSHKRQHMGVSLHSQF</sequence>
<dbReference type="SMART" id="SM00869">
    <property type="entry name" value="Autotransporter"/>
    <property type="match status" value="1"/>
</dbReference>
<dbReference type="RefSeq" id="WP_078307710.1">
    <property type="nucleotide sequence ID" value="NZ_CP147511.1"/>
</dbReference>
<dbReference type="InterPro" id="IPR036709">
    <property type="entry name" value="Autotransporte_beta_dom_sf"/>
</dbReference>
<dbReference type="STRING" id="90241.B0682_06870"/>
<dbReference type="PROSITE" id="PS51208">
    <property type="entry name" value="AUTOTRANSPORTER"/>
    <property type="match status" value="1"/>
</dbReference>
<proteinExistence type="predicted"/>
<comment type="caution">
    <text evidence="2">The sequence shown here is derived from an EMBL/GenBank/DDBJ whole genome shotgun (WGS) entry which is preliminary data.</text>
</comment>
<accession>A0A1T0CDH2</accession>